<dbReference type="EMBL" id="MSFK01000004">
    <property type="protein sequence ID" value="PWY94672.1"/>
    <property type="molecule type" value="Genomic_DNA"/>
</dbReference>
<dbReference type="GeneID" id="37108768"/>
<evidence type="ECO:0000313" key="2">
    <source>
        <dbReference type="EMBL" id="PWY94672.1"/>
    </source>
</evidence>
<keyword evidence="1" id="KW-0472">Membrane</keyword>
<name>A0A317XAL3_9EURO</name>
<dbReference type="RefSeq" id="XP_025471433.1">
    <property type="nucleotide sequence ID" value="XM_025606625.1"/>
</dbReference>
<gene>
    <name evidence="2" type="ORF">BO94DRAFT_281161</name>
</gene>
<organism evidence="2 3">
    <name type="scientific">Aspergillus sclerotioniger CBS 115572</name>
    <dbReference type="NCBI Taxonomy" id="1450535"/>
    <lineage>
        <taxon>Eukaryota</taxon>
        <taxon>Fungi</taxon>
        <taxon>Dikarya</taxon>
        <taxon>Ascomycota</taxon>
        <taxon>Pezizomycotina</taxon>
        <taxon>Eurotiomycetes</taxon>
        <taxon>Eurotiomycetidae</taxon>
        <taxon>Eurotiales</taxon>
        <taxon>Aspergillaceae</taxon>
        <taxon>Aspergillus</taxon>
        <taxon>Aspergillus subgen. Circumdati</taxon>
    </lineage>
</organism>
<comment type="caution">
    <text evidence="2">The sequence shown here is derived from an EMBL/GenBank/DDBJ whole genome shotgun (WGS) entry which is preliminary data.</text>
</comment>
<sequence>MGIMISGYLSPENKEDKQFNYITNWIDIYISLIVLLLHNVGSLISVVQISLSQRSLDIEAIHRPA</sequence>
<proteinExistence type="predicted"/>
<keyword evidence="1" id="KW-0812">Transmembrane</keyword>
<protein>
    <submittedName>
        <fullName evidence="2">Uncharacterized protein</fullName>
    </submittedName>
</protein>
<accession>A0A317XAL3</accession>
<feature type="transmembrane region" description="Helical" evidence="1">
    <location>
        <begin position="28"/>
        <end position="47"/>
    </location>
</feature>
<evidence type="ECO:0000313" key="3">
    <source>
        <dbReference type="Proteomes" id="UP000246702"/>
    </source>
</evidence>
<dbReference type="Proteomes" id="UP000246702">
    <property type="component" value="Unassembled WGS sequence"/>
</dbReference>
<keyword evidence="1" id="KW-1133">Transmembrane helix</keyword>
<evidence type="ECO:0000256" key="1">
    <source>
        <dbReference type="SAM" id="Phobius"/>
    </source>
</evidence>
<dbReference type="AlphaFoldDB" id="A0A317XAL3"/>
<keyword evidence="3" id="KW-1185">Reference proteome</keyword>
<reference evidence="2 3" key="1">
    <citation type="submission" date="2016-12" db="EMBL/GenBank/DDBJ databases">
        <title>The genomes of Aspergillus section Nigri reveals drivers in fungal speciation.</title>
        <authorList>
            <consortium name="DOE Joint Genome Institute"/>
            <person name="Vesth T.C."/>
            <person name="Nybo J."/>
            <person name="Theobald S."/>
            <person name="Brandl J."/>
            <person name="Frisvad J.C."/>
            <person name="Nielsen K.F."/>
            <person name="Lyhne E.K."/>
            <person name="Kogle M.E."/>
            <person name="Kuo A."/>
            <person name="Riley R."/>
            <person name="Clum A."/>
            <person name="Nolan M."/>
            <person name="Lipzen A."/>
            <person name="Salamov A."/>
            <person name="Henrissat B."/>
            <person name="Wiebenga A."/>
            <person name="De Vries R.P."/>
            <person name="Grigoriev I.V."/>
            <person name="Mortensen U.H."/>
            <person name="Andersen M.R."/>
            <person name="Baker S.E."/>
        </authorList>
    </citation>
    <scope>NUCLEOTIDE SEQUENCE [LARGE SCALE GENOMIC DNA]</scope>
    <source>
        <strain evidence="2 3">CBS 115572</strain>
    </source>
</reference>